<dbReference type="InterPro" id="IPR043141">
    <property type="entry name" value="Ribosomal_uL10-like_sf"/>
</dbReference>
<dbReference type="Gene3D" id="6.10.250.290">
    <property type="match status" value="1"/>
</dbReference>
<name>A0A1G1ZN59_9BACT</name>
<dbReference type="SUPFAM" id="SSF160369">
    <property type="entry name" value="Ribosomal protein L10-like"/>
    <property type="match status" value="1"/>
</dbReference>
<keyword evidence="5" id="KW-0699">rRNA-binding</keyword>
<dbReference type="Pfam" id="PF00466">
    <property type="entry name" value="Ribosomal_L10"/>
    <property type="match status" value="1"/>
</dbReference>
<dbReference type="AlphaFoldDB" id="A0A1G1ZN59"/>
<dbReference type="GO" id="GO:0006412">
    <property type="term" value="P:translation"/>
    <property type="evidence" value="ECO:0007669"/>
    <property type="project" value="UniProtKB-UniRule"/>
</dbReference>
<dbReference type="CDD" id="cd05797">
    <property type="entry name" value="Ribosomal_L10"/>
    <property type="match status" value="1"/>
</dbReference>
<evidence type="ECO:0000256" key="2">
    <source>
        <dbReference type="ARBA" id="ARBA00022980"/>
    </source>
</evidence>
<accession>A0A1G1ZN59</accession>
<dbReference type="InterPro" id="IPR047865">
    <property type="entry name" value="Ribosomal_uL10_bac_type"/>
</dbReference>
<evidence type="ECO:0000313" key="7">
    <source>
        <dbReference type="Proteomes" id="UP000177942"/>
    </source>
</evidence>
<dbReference type="GO" id="GO:0005840">
    <property type="term" value="C:ribosome"/>
    <property type="evidence" value="ECO:0007669"/>
    <property type="project" value="UniProtKB-KW"/>
</dbReference>
<gene>
    <name evidence="5" type="primary">rplJ</name>
    <name evidence="6" type="ORF">A3A16_02010</name>
</gene>
<protein>
    <recommendedName>
        <fullName evidence="4 5">Large ribosomal subunit protein uL10</fullName>
    </recommendedName>
</protein>
<dbReference type="Proteomes" id="UP000177942">
    <property type="component" value="Unassembled WGS sequence"/>
</dbReference>
<dbReference type="InterPro" id="IPR001790">
    <property type="entry name" value="Ribosomal_uL10"/>
</dbReference>
<dbReference type="PANTHER" id="PTHR11560">
    <property type="entry name" value="39S RIBOSOMAL PROTEIN L10, MITOCHONDRIAL"/>
    <property type="match status" value="1"/>
</dbReference>
<dbReference type="STRING" id="1798407.A3A16_02010"/>
<dbReference type="InterPro" id="IPR022973">
    <property type="entry name" value="Ribosomal_uL10_bac"/>
</dbReference>
<sequence>MLTKQQKSQHIDLGADLVRKSKALVFADFTGVGVEEIRKLKEELKKSGAKFKVIKKRLLKLAFKNAGIDFDPTQFEAQAGTVFASGDISSIASQIYKFSKDLAKSKKEFKILGGYDLANKMPVSIDEFIAIAKLPSREILLAMVLGGMTGPLRAFMYLLTEISKKTPAETKVEAGI</sequence>
<comment type="caution">
    <text evidence="6">The sequence shown here is derived from an EMBL/GenBank/DDBJ whole genome shotgun (WGS) entry which is preliminary data.</text>
</comment>
<evidence type="ECO:0000256" key="4">
    <source>
        <dbReference type="ARBA" id="ARBA00035202"/>
    </source>
</evidence>
<dbReference type="GO" id="GO:1990904">
    <property type="term" value="C:ribonucleoprotein complex"/>
    <property type="evidence" value="ECO:0007669"/>
    <property type="project" value="UniProtKB-KW"/>
</dbReference>
<evidence type="ECO:0000256" key="5">
    <source>
        <dbReference type="HAMAP-Rule" id="MF_00362"/>
    </source>
</evidence>
<dbReference type="Gene3D" id="3.30.70.1730">
    <property type="match status" value="1"/>
</dbReference>
<comment type="function">
    <text evidence="5">Forms part of the ribosomal stalk, playing a central role in the interaction of the ribosome with GTP-bound translation factors.</text>
</comment>
<evidence type="ECO:0000256" key="1">
    <source>
        <dbReference type="ARBA" id="ARBA00008889"/>
    </source>
</evidence>
<comment type="subunit">
    <text evidence="5">Part of the ribosomal stalk of the 50S ribosomal subunit. The N-terminus interacts with L11 and the large rRNA to form the base of the stalk. The C-terminus forms an elongated spine to which L12 dimers bind in a sequential fashion forming a multimeric L10(L12)X complex.</text>
</comment>
<proteinExistence type="inferred from homology"/>
<keyword evidence="5" id="KW-0694">RNA-binding</keyword>
<keyword evidence="3 5" id="KW-0687">Ribonucleoprotein</keyword>
<evidence type="ECO:0000313" key="6">
    <source>
        <dbReference type="EMBL" id="OGY65277.1"/>
    </source>
</evidence>
<reference evidence="6 7" key="1">
    <citation type="journal article" date="2016" name="Nat. Commun.">
        <title>Thousands of microbial genomes shed light on interconnected biogeochemical processes in an aquifer system.</title>
        <authorList>
            <person name="Anantharaman K."/>
            <person name="Brown C.T."/>
            <person name="Hug L.A."/>
            <person name="Sharon I."/>
            <person name="Castelle C.J."/>
            <person name="Probst A.J."/>
            <person name="Thomas B.C."/>
            <person name="Singh A."/>
            <person name="Wilkins M.J."/>
            <person name="Karaoz U."/>
            <person name="Brodie E.L."/>
            <person name="Williams K.H."/>
            <person name="Hubbard S.S."/>
            <person name="Banfield J.F."/>
        </authorList>
    </citation>
    <scope>NUCLEOTIDE SEQUENCE [LARGE SCALE GENOMIC DNA]</scope>
</reference>
<dbReference type="HAMAP" id="MF_00362">
    <property type="entry name" value="Ribosomal_uL10"/>
    <property type="match status" value="1"/>
</dbReference>
<evidence type="ECO:0000256" key="3">
    <source>
        <dbReference type="ARBA" id="ARBA00023274"/>
    </source>
</evidence>
<dbReference type="EMBL" id="MHJJ01000013">
    <property type="protein sequence ID" value="OGY65277.1"/>
    <property type="molecule type" value="Genomic_DNA"/>
</dbReference>
<dbReference type="NCBIfam" id="NF000955">
    <property type="entry name" value="PRK00099.1-1"/>
    <property type="match status" value="1"/>
</dbReference>
<organism evidence="6 7">
    <name type="scientific">Candidatus Harrisonbacteria bacterium RIFCSPLOWO2_01_FULL_44_18</name>
    <dbReference type="NCBI Taxonomy" id="1798407"/>
    <lineage>
        <taxon>Bacteria</taxon>
        <taxon>Candidatus Harrisoniibacteriota</taxon>
    </lineage>
</organism>
<keyword evidence="2 5" id="KW-0689">Ribosomal protein</keyword>
<comment type="similarity">
    <text evidence="1 5">Belongs to the universal ribosomal protein uL10 family.</text>
</comment>
<dbReference type="GO" id="GO:0070180">
    <property type="term" value="F:large ribosomal subunit rRNA binding"/>
    <property type="evidence" value="ECO:0007669"/>
    <property type="project" value="UniProtKB-UniRule"/>
</dbReference>